<proteinExistence type="predicted"/>
<keyword evidence="2" id="KW-1185">Reference proteome</keyword>
<evidence type="ECO:0000313" key="2">
    <source>
        <dbReference type="Proteomes" id="UP000288789"/>
    </source>
</evidence>
<name>A0A443YXW2_9GAMM</name>
<dbReference type="RefSeq" id="WP_128353056.1">
    <property type="nucleotide sequence ID" value="NZ_RSFE01000010.1"/>
</dbReference>
<dbReference type="EMBL" id="RSFE01000010">
    <property type="protein sequence ID" value="RWU08868.1"/>
    <property type="molecule type" value="Genomic_DNA"/>
</dbReference>
<dbReference type="Proteomes" id="UP000288789">
    <property type="component" value="Unassembled WGS sequence"/>
</dbReference>
<organism evidence="1 2">
    <name type="scientific">Pseudidiomarina gelatinasegens</name>
    <dbReference type="NCBI Taxonomy" id="2487740"/>
    <lineage>
        <taxon>Bacteria</taxon>
        <taxon>Pseudomonadati</taxon>
        <taxon>Pseudomonadota</taxon>
        <taxon>Gammaproteobacteria</taxon>
        <taxon>Alteromonadales</taxon>
        <taxon>Idiomarinaceae</taxon>
        <taxon>Pseudidiomarina</taxon>
    </lineage>
</organism>
<gene>
    <name evidence="1" type="ORF">EGC76_11010</name>
</gene>
<dbReference type="AlphaFoldDB" id="A0A443YXW2"/>
<reference evidence="1 2" key="1">
    <citation type="submission" date="2018-12" db="EMBL/GenBank/DDBJ databases">
        <authorList>
            <person name="Li A."/>
            <person name="Zhang M."/>
            <person name="Zhu H."/>
        </authorList>
    </citation>
    <scope>NUCLEOTIDE SEQUENCE [LARGE SCALE GENOMIC DNA]</scope>
    <source>
        <strain evidence="1 2">R04H25</strain>
    </source>
</reference>
<accession>A0A443YXW2</accession>
<comment type="caution">
    <text evidence="1">The sequence shown here is derived from an EMBL/GenBank/DDBJ whole genome shotgun (WGS) entry which is preliminary data.</text>
</comment>
<protein>
    <submittedName>
        <fullName evidence="1">Uncharacterized protein</fullName>
    </submittedName>
</protein>
<sequence length="171" mass="19383">MSFKRLVLEIATSIPTNEFTVEDVRKLCEPDFPTMKQSKLHSKVYKTMWALKKDGFLDCIASDLSPKSNIWSLTSSASTMHHKTDLVADSLKKIQEQGIQDLIDALKGKLSDFSAQLAILSSEIQQYHDLSKEFPKLSPKLKPIFQNAKQQAVIYQGRIQAIENTLNEIEQ</sequence>
<evidence type="ECO:0000313" key="1">
    <source>
        <dbReference type="EMBL" id="RWU08868.1"/>
    </source>
</evidence>